<gene>
    <name evidence="1" type="ORF">PACLA_8A000971</name>
</gene>
<comment type="caution">
    <text evidence="1">The sequence shown here is derived from an EMBL/GenBank/DDBJ whole genome shotgun (WGS) entry which is preliminary data.</text>
</comment>
<keyword evidence="2" id="KW-1185">Reference proteome</keyword>
<sequence>MNDNQITTLTEKDMTGLQGFKEIDMRNNPLNCTSIHPDILEVILSDCTLKATPSQHSYLTLRTCETLLVTTRLQYVKKVNKAHTTPLLGTRAHNGKSEVNLMWLIVLPVLVVLGLCAFILSRRMRQRYRVIRAIPMETSTLRQAEDDDEEVVLFELKEKQC</sequence>
<proteinExistence type="predicted"/>
<dbReference type="EMBL" id="CACRXK020000120">
    <property type="protein sequence ID" value="CAB3978514.1"/>
    <property type="molecule type" value="Genomic_DNA"/>
</dbReference>
<accession>A0A6S7FGC6</accession>
<protein>
    <submittedName>
        <fullName evidence="1">Uncharacterized protein</fullName>
    </submittedName>
</protein>
<dbReference type="Proteomes" id="UP001152795">
    <property type="component" value="Unassembled WGS sequence"/>
</dbReference>
<evidence type="ECO:0000313" key="1">
    <source>
        <dbReference type="EMBL" id="CAB3978514.1"/>
    </source>
</evidence>
<evidence type="ECO:0000313" key="2">
    <source>
        <dbReference type="Proteomes" id="UP001152795"/>
    </source>
</evidence>
<name>A0A6S7FGC6_PARCT</name>
<organism evidence="1 2">
    <name type="scientific">Paramuricea clavata</name>
    <name type="common">Red gorgonian</name>
    <name type="synonym">Violescent sea-whip</name>
    <dbReference type="NCBI Taxonomy" id="317549"/>
    <lineage>
        <taxon>Eukaryota</taxon>
        <taxon>Metazoa</taxon>
        <taxon>Cnidaria</taxon>
        <taxon>Anthozoa</taxon>
        <taxon>Octocorallia</taxon>
        <taxon>Malacalcyonacea</taxon>
        <taxon>Plexauridae</taxon>
        <taxon>Paramuricea</taxon>
    </lineage>
</organism>
<reference evidence="1" key="1">
    <citation type="submission" date="2020-04" db="EMBL/GenBank/DDBJ databases">
        <authorList>
            <person name="Alioto T."/>
            <person name="Alioto T."/>
            <person name="Gomez Garrido J."/>
        </authorList>
    </citation>
    <scope>NUCLEOTIDE SEQUENCE</scope>
    <source>
        <strain evidence="1">A484AB</strain>
    </source>
</reference>
<dbReference type="AlphaFoldDB" id="A0A6S7FGC6"/>